<gene>
    <name evidence="1" type="ORF">BG910_05785</name>
</gene>
<protein>
    <submittedName>
        <fullName evidence="1">Uncharacterized protein</fullName>
    </submittedName>
</protein>
<dbReference type="OrthoDB" id="8608253at2"/>
<name>A0A220S5H8_9NEIS</name>
<dbReference type="AlphaFoldDB" id="A0A220S5H8"/>
<sequence length="92" mass="10822">MKKFWKNYKKNLVILAGFHKNYWKAFAVICFGSAFITHAANFILSVFIINPKYFLGDDHFLPDGIVAILSTVLIFVMMWKYLKRKKELDLDD</sequence>
<evidence type="ECO:0000313" key="1">
    <source>
        <dbReference type="EMBL" id="ASK28475.1"/>
    </source>
</evidence>
<accession>A0A220S5H8</accession>
<reference evidence="1 2" key="1">
    <citation type="submission" date="2017-06" db="EMBL/GenBank/DDBJ databases">
        <title>Neisseria chenwenguii sp. nov., isolated from the intestinal contents of Tibetan Plateau Pika in Yushu, Qinghai Province, China.</title>
        <authorList>
            <person name="Zhang G."/>
        </authorList>
    </citation>
    <scope>NUCLEOTIDE SEQUENCE [LARGE SCALE GENOMIC DNA]</scope>
    <source>
        <strain evidence="1 2">10023</strain>
    </source>
</reference>
<dbReference type="KEGG" id="nei:BG910_05785"/>
<proteinExistence type="predicted"/>
<dbReference type="Proteomes" id="UP000198238">
    <property type="component" value="Chromosome"/>
</dbReference>
<dbReference type="EMBL" id="CP022278">
    <property type="protein sequence ID" value="ASK28475.1"/>
    <property type="molecule type" value="Genomic_DNA"/>
</dbReference>
<keyword evidence="2" id="KW-1185">Reference proteome</keyword>
<organism evidence="1 2">
    <name type="scientific">Neisseria chenwenguii</name>
    <dbReference type="NCBI Taxonomy" id="1853278"/>
    <lineage>
        <taxon>Bacteria</taxon>
        <taxon>Pseudomonadati</taxon>
        <taxon>Pseudomonadota</taxon>
        <taxon>Betaproteobacteria</taxon>
        <taxon>Neisseriales</taxon>
        <taxon>Neisseriaceae</taxon>
        <taxon>Neisseria</taxon>
    </lineage>
</organism>
<evidence type="ECO:0000313" key="2">
    <source>
        <dbReference type="Proteomes" id="UP000198238"/>
    </source>
</evidence>